<dbReference type="InterPro" id="IPR039621">
    <property type="entry name" value="BG1-like"/>
</dbReference>
<evidence type="ECO:0000256" key="6">
    <source>
        <dbReference type="ARBA" id="ARBA00023136"/>
    </source>
</evidence>
<reference evidence="11" key="1">
    <citation type="journal article" date="2020" name="Nat. Commun.">
        <title>Genome sequence of the cluster root forming white lupin.</title>
        <authorList>
            <person name="Hufnagel B."/>
            <person name="Marques A."/>
            <person name="Soriano A."/>
            <person name="Marques L."/>
            <person name="Divol F."/>
            <person name="Doumas P."/>
            <person name="Sallet E."/>
            <person name="Mancinotti D."/>
            <person name="Carrere S."/>
            <person name="Marande W."/>
            <person name="Arribat S."/>
            <person name="Keller J."/>
            <person name="Huneau C."/>
            <person name="Blein T."/>
            <person name="Aime D."/>
            <person name="Laguerre M."/>
            <person name="Taylor J."/>
            <person name="Schubert V."/>
            <person name="Nelson M."/>
            <person name="Geu-Flores F."/>
            <person name="Crespi M."/>
            <person name="Gallardo-Guerrero K."/>
            <person name="Delaux P.-M."/>
            <person name="Salse J."/>
            <person name="Berges H."/>
            <person name="Guyot R."/>
            <person name="Gouzy J."/>
            <person name="Peret B."/>
        </authorList>
    </citation>
    <scope>NUCLEOTIDE SEQUENCE [LARGE SCALE GENOMIC DNA]</scope>
    <source>
        <strain evidence="11">cv. Amiga</strain>
    </source>
</reference>
<dbReference type="Proteomes" id="UP000447434">
    <property type="component" value="Chromosome 24"/>
</dbReference>
<feature type="region of interest" description="Disordered" evidence="8">
    <location>
        <begin position="238"/>
        <end position="259"/>
    </location>
</feature>
<evidence type="ECO:0000313" key="11">
    <source>
        <dbReference type="Proteomes" id="UP000447434"/>
    </source>
</evidence>
<keyword evidence="6 9" id="KW-0472">Membrane</keyword>
<accession>A0A6A4NG47</accession>
<comment type="caution">
    <text evidence="10">The sequence shown here is derived from an EMBL/GenBank/DDBJ whole genome shotgun (WGS) entry which is preliminary data.</text>
</comment>
<dbReference type="GO" id="GO:0009734">
    <property type="term" value="P:auxin-activated signaling pathway"/>
    <property type="evidence" value="ECO:0007669"/>
    <property type="project" value="UniProtKB-KW"/>
</dbReference>
<evidence type="ECO:0000256" key="1">
    <source>
        <dbReference type="ARBA" id="ARBA00002281"/>
    </source>
</evidence>
<keyword evidence="11" id="KW-1185">Reference proteome</keyword>
<keyword evidence="9" id="KW-1133">Transmembrane helix</keyword>
<organism evidence="10 11">
    <name type="scientific">Lupinus albus</name>
    <name type="common">White lupine</name>
    <name type="synonym">Lupinus termis</name>
    <dbReference type="NCBI Taxonomy" id="3870"/>
    <lineage>
        <taxon>Eukaryota</taxon>
        <taxon>Viridiplantae</taxon>
        <taxon>Streptophyta</taxon>
        <taxon>Embryophyta</taxon>
        <taxon>Tracheophyta</taxon>
        <taxon>Spermatophyta</taxon>
        <taxon>Magnoliopsida</taxon>
        <taxon>eudicotyledons</taxon>
        <taxon>Gunneridae</taxon>
        <taxon>Pentapetalae</taxon>
        <taxon>rosids</taxon>
        <taxon>fabids</taxon>
        <taxon>Fabales</taxon>
        <taxon>Fabaceae</taxon>
        <taxon>Papilionoideae</taxon>
        <taxon>50 kb inversion clade</taxon>
        <taxon>genistoids sensu lato</taxon>
        <taxon>core genistoids</taxon>
        <taxon>Genisteae</taxon>
        <taxon>Lupinus</taxon>
    </lineage>
</organism>
<evidence type="ECO:0000313" key="10">
    <source>
        <dbReference type="EMBL" id="KAE9585658.1"/>
    </source>
</evidence>
<name>A0A6A4NG47_LUPAL</name>
<evidence type="ECO:0008006" key="12">
    <source>
        <dbReference type="Google" id="ProtNLM"/>
    </source>
</evidence>
<proteinExistence type="inferred from homology"/>
<dbReference type="AlphaFoldDB" id="A0A6A4NG47"/>
<keyword evidence="5" id="KW-1003">Cell membrane</keyword>
<evidence type="ECO:0000256" key="9">
    <source>
        <dbReference type="SAM" id="Phobius"/>
    </source>
</evidence>
<keyword evidence="4" id="KW-0813">Transport</keyword>
<evidence type="ECO:0000256" key="7">
    <source>
        <dbReference type="ARBA" id="ARBA00023294"/>
    </source>
</evidence>
<keyword evidence="7" id="KW-0927">Auxin signaling pathway</keyword>
<evidence type="ECO:0000256" key="4">
    <source>
        <dbReference type="ARBA" id="ARBA00022448"/>
    </source>
</evidence>
<evidence type="ECO:0000256" key="3">
    <source>
        <dbReference type="ARBA" id="ARBA00010067"/>
    </source>
</evidence>
<feature type="transmembrane region" description="Helical" evidence="9">
    <location>
        <begin position="23"/>
        <end position="48"/>
    </location>
</feature>
<comment type="similarity">
    <text evidence="3">Belongs to the BIG GRAIN 1 (BG1) plant protein family.</text>
</comment>
<gene>
    <name evidence="10" type="ORF">Lalb_Chr24g0393631</name>
</gene>
<comment type="function">
    <text evidence="1">Involved in auxin transport. Regulator of the auxin signaling pathway.</text>
</comment>
<dbReference type="PANTHER" id="PTHR33541">
    <property type="entry name" value="PROTEIN BIG GRAIN 1-LIKE A-RELATED"/>
    <property type="match status" value="1"/>
</dbReference>
<keyword evidence="9" id="KW-0812">Transmembrane</keyword>
<dbReference type="PANTHER" id="PTHR33541:SF12">
    <property type="entry name" value="PROTEIN BIG GRAIN 1-LIKE A"/>
    <property type="match status" value="1"/>
</dbReference>
<evidence type="ECO:0000256" key="8">
    <source>
        <dbReference type="SAM" id="MobiDB-lite"/>
    </source>
</evidence>
<evidence type="ECO:0000256" key="5">
    <source>
        <dbReference type="ARBA" id="ARBA00022475"/>
    </source>
</evidence>
<dbReference type="EMBL" id="WOCE01000024">
    <property type="protein sequence ID" value="KAE9585658.1"/>
    <property type="molecule type" value="Genomic_DNA"/>
</dbReference>
<evidence type="ECO:0000256" key="2">
    <source>
        <dbReference type="ARBA" id="ARBA00004236"/>
    </source>
</evidence>
<sequence>MICMQVASHYYEFHTFIYTYSPYFFPSFLSVLISLSLLLSFSFLSFILSTKPIHQLLSSPSPSSISYSPFFISLTIPYFTFHCGILIYSNYFYPFSNIYIFILLNMHRRLQKKSPKEDSFLNPSFSSTLLHNIYASIHQSETKSGEIKFYTDITTTTTSTNKHNRSNVRYNNKSIVEEEQCQGKDKKVGTQQPCLVPKHHHHDQHVLFFSSTSISSDSSSGGFSSSDTESIMSRASCFAPPKPKPVVNKNRNNEKQAAPTRTFDGFYHKSKTEGIEVHDDEKALFKSKLRALKIYNNLKKVKQPISPGGKLTSFLNSLFANAKRSKSKSSSCRNSYCEEEEDMKSEIKLKSKSFSTCSSASSFSRSCLSKTSSEREKIFNGDKRKVRFYPVSVIVDEENRACGHKYLYNEEEKVKLPVLEKSRVMENDLVLKDLPIRINNANNNHQGFKLQSTIVNENNKEDEDDDAASYTSSDLFELDHNSMLGNGMHCEELPVYETTHVSTNRAIAKGFI</sequence>
<comment type="subcellular location">
    <subcellularLocation>
        <location evidence="2">Cell membrane</location>
    </subcellularLocation>
</comment>
<dbReference type="OrthoDB" id="10460321at2759"/>
<protein>
    <recommendedName>
        <fullName evidence="12">Protein BIG GRAIN 1-like B</fullName>
    </recommendedName>
</protein>
<dbReference type="GO" id="GO:0005886">
    <property type="term" value="C:plasma membrane"/>
    <property type="evidence" value="ECO:0007669"/>
    <property type="project" value="UniProtKB-SubCell"/>
</dbReference>